<dbReference type="EMBL" id="JBHTIS010000712">
    <property type="protein sequence ID" value="MFD1046583.1"/>
    <property type="molecule type" value="Genomic_DNA"/>
</dbReference>
<evidence type="ECO:0000313" key="1">
    <source>
        <dbReference type="EMBL" id="MFD1046583.1"/>
    </source>
</evidence>
<gene>
    <name evidence="1" type="ORF">ACFQ1S_13970</name>
</gene>
<organism evidence="1 2">
    <name type="scientific">Kibdelosporangium lantanae</name>
    <dbReference type="NCBI Taxonomy" id="1497396"/>
    <lineage>
        <taxon>Bacteria</taxon>
        <taxon>Bacillati</taxon>
        <taxon>Actinomycetota</taxon>
        <taxon>Actinomycetes</taxon>
        <taxon>Pseudonocardiales</taxon>
        <taxon>Pseudonocardiaceae</taxon>
        <taxon>Kibdelosporangium</taxon>
    </lineage>
</organism>
<protein>
    <submittedName>
        <fullName evidence="1">Uncharacterized protein</fullName>
    </submittedName>
</protein>
<proteinExistence type="predicted"/>
<comment type="caution">
    <text evidence="1">The sequence shown here is derived from an EMBL/GenBank/DDBJ whole genome shotgun (WGS) entry which is preliminary data.</text>
</comment>
<evidence type="ECO:0000313" key="2">
    <source>
        <dbReference type="Proteomes" id="UP001597045"/>
    </source>
</evidence>
<sequence length="69" mass="7378">MVIRRPGTLLAETTTPAGGGPPCTLELSWYSTRSIYVHSVRTAFGIGRTAKAKLLPVGMFALFTNPGQL</sequence>
<feature type="non-terminal residue" evidence="1">
    <location>
        <position position="69"/>
    </location>
</feature>
<keyword evidence="2" id="KW-1185">Reference proteome</keyword>
<accession>A0ABW3M801</accession>
<name>A0ABW3M801_9PSEU</name>
<reference evidence="2" key="1">
    <citation type="journal article" date="2019" name="Int. J. Syst. Evol. Microbiol.">
        <title>The Global Catalogue of Microorganisms (GCM) 10K type strain sequencing project: providing services to taxonomists for standard genome sequencing and annotation.</title>
        <authorList>
            <consortium name="The Broad Institute Genomics Platform"/>
            <consortium name="The Broad Institute Genome Sequencing Center for Infectious Disease"/>
            <person name="Wu L."/>
            <person name="Ma J."/>
        </authorList>
    </citation>
    <scope>NUCLEOTIDE SEQUENCE [LARGE SCALE GENOMIC DNA]</scope>
    <source>
        <strain evidence="2">JCM 31486</strain>
    </source>
</reference>
<dbReference type="Proteomes" id="UP001597045">
    <property type="component" value="Unassembled WGS sequence"/>
</dbReference>